<keyword evidence="1" id="KW-0472">Membrane</keyword>
<dbReference type="AlphaFoldDB" id="A0A2T3NF65"/>
<protein>
    <submittedName>
        <fullName evidence="2">DUF2784 domain-containing protein</fullName>
    </submittedName>
</protein>
<evidence type="ECO:0000256" key="1">
    <source>
        <dbReference type="SAM" id="Phobius"/>
    </source>
</evidence>
<gene>
    <name evidence="2" type="ORF">C9J01_10000</name>
</gene>
<dbReference type="EMBL" id="PYMB01000003">
    <property type="protein sequence ID" value="PSW13182.1"/>
    <property type="molecule type" value="Genomic_DNA"/>
</dbReference>
<evidence type="ECO:0000313" key="3">
    <source>
        <dbReference type="Proteomes" id="UP000241346"/>
    </source>
</evidence>
<dbReference type="RefSeq" id="WP_107298008.1">
    <property type="nucleotide sequence ID" value="NZ_PYMB01000003.1"/>
</dbReference>
<sequence>MMYRFLADLVVIFHLLFIIFALLGGLLVLWRNYMLLLHIPAALWVAVISFKGWICPLTPLENQLRQAAGGEGYPGGFVEHYLIPVIYPPALSFDVQVVLGFAALTVNIVIYAFVYYWYRHRQGRTHE</sequence>
<proteinExistence type="predicted"/>
<reference evidence="2 3" key="1">
    <citation type="submission" date="2018-03" db="EMBL/GenBank/DDBJ databases">
        <title>Whole genome sequencing of Histamine producing bacteria.</title>
        <authorList>
            <person name="Butler K."/>
        </authorList>
    </citation>
    <scope>NUCLEOTIDE SEQUENCE [LARGE SCALE GENOMIC DNA]</scope>
    <source>
        <strain evidence="2 3">DSM 19138</strain>
    </source>
</reference>
<comment type="caution">
    <text evidence="2">The sequence shown here is derived from an EMBL/GenBank/DDBJ whole genome shotgun (WGS) entry which is preliminary data.</text>
</comment>
<dbReference type="Pfam" id="PF10861">
    <property type="entry name" value="DUF2784"/>
    <property type="match status" value="1"/>
</dbReference>
<feature type="transmembrane region" description="Helical" evidence="1">
    <location>
        <begin position="97"/>
        <end position="118"/>
    </location>
</feature>
<keyword evidence="1" id="KW-0812">Transmembrane</keyword>
<evidence type="ECO:0000313" key="2">
    <source>
        <dbReference type="EMBL" id="PSW13182.1"/>
    </source>
</evidence>
<name>A0A2T3NF65_9GAMM</name>
<keyword evidence="1" id="KW-1133">Transmembrane helix</keyword>
<dbReference type="OrthoDB" id="370375at2"/>
<organism evidence="2 3">
    <name type="scientific">Photobacterium rosenbergii</name>
    <dbReference type="NCBI Taxonomy" id="294936"/>
    <lineage>
        <taxon>Bacteria</taxon>
        <taxon>Pseudomonadati</taxon>
        <taxon>Pseudomonadota</taxon>
        <taxon>Gammaproteobacteria</taxon>
        <taxon>Vibrionales</taxon>
        <taxon>Vibrionaceae</taxon>
        <taxon>Photobacterium</taxon>
    </lineage>
</organism>
<feature type="transmembrane region" description="Helical" evidence="1">
    <location>
        <begin position="6"/>
        <end position="28"/>
    </location>
</feature>
<accession>A0A2T3NF65</accession>
<dbReference type="Proteomes" id="UP000241346">
    <property type="component" value="Unassembled WGS sequence"/>
</dbReference>
<dbReference type="InterPro" id="IPR021218">
    <property type="entry name" value="DUF2784"/>
</dbReference>
<feature type="transmembrane region" description="Helical" evidence="1">
    <location>
        <begin position="35"/>
        <end position="54"/>
    </location>
</feature>